<dbReference type="RefSeq" id="WP_264901109.1">
    <property type="nucleotide sequence ID" value="NZ_JAPDVH010000001.1"/>
</dbReference>
<protein>
    <submittedName>
        <fullName evidence="4">DUF4988 domain-containing protein</fullName>
    </submittedName>
</protein>
<keyword evidence="3" id="KW-0732">Signal</keyword>
<name>A0AAW5UV49_9BACT</name>
<feature type="chain" id="PRO_5043509983" evidence="3">
    <location>
        <begin position="20"/>
        <end position="1000"/>
    </location>
</feature>
<keyword evidence="1" id="KW-0175">Coiled coil</keyword>
<dbReference type="PROSITE" id="PS51257">
    <property type="entry name" value="PROKAR_LIPOPROTEIN"/>
    <property type="match status" value="1"/>
</dbReference>
<sequence length="1000" mass="110057">MKRKYFSALLMGALTIASVSTFTSCKDYDDDISGLQSQIDQLKKTIDEINSQITAGSVLTDVVKNDNGITVKLSNGKTYDITNGKDGKAGSVVKIVDGVWYIDDVSTSLNAKGDKGDKGDQGDPGTPGTPGTAGKDGAYYLPKEDGYFYKVDGNTETKTDIMWKTASNDAITAVMGEEDLKLSHVLKSDGTYGEYTISLSSNLRGIVFMKDGDSRAYVDGVPAIRISSFEYKALSAGATKDSKNEKWTEGAAKVVNPETYAYYHVNPANASEEQLKNLIFALEANGDFIKSRAKASDDFAAKPEFVEFKDGILKVKVNVTGTPATDKNITTVALQAQRKNGETVTSDYATIYKTNMDPLYLADIEKINRSTPEDYHYRRGTVGISVKDTEAGAKVKNSLVWSEDAQKKEVVDTVVAYNGQLDLSTFVGVHQKSNTGCSVVKDLTPLGMSIKYEVVKNYKLGTNQTDQKDFVTVTEDGIVTPKVFTTTGEAAIDRTPIVRVSLMNGSNVVRVAYVKIKIVKPSEIKPAKELPLTVDEFKFVCGQDGKSETTVERINVQLYNKLGMSKNEFHKAYPYFTDCTHVKGDVGTVVEKPETDAEGGMTYLYTWKIKNEDLWKHAGEEVSNEIVFKNARTNATDSVVVVLKSKIKGVKKTYNVWKTKGEVPAGENAHYYAEYWNATKEYAKLNVQTPNENETDANKCLFVSDLNAPFYNKNGQLYLDESITNLQYFFCTGKDGVAAIKDINGTKVTFTVSTDGLKLYASAKVGNVTYTNELIATINNVETTGVYDVKRQNSIVLNKESNLAKYLLNTNKLYTFIGAKANVCGETTKEVSITFDGKDHFQANFIRPINITTNANDNFIDGVDFGEKGSFITIEDLISPSDWRIDAKTGKNRLFKDHMTYWDFYGPFDVEALIDEAKCDLNGELQDVPATIVLAQSDATSMGGANSKYGFITYRNNGAGVQNAFNLYIPVKVKYGWGEIVTDPIKVNVATTIQANARKK</sequence>
<evidence type="ECO:0000256" key="2">
    <source>
        <dbReference type="SAM" id="MobiDB-lite"/>
    </source>
</evidence>
<dbReference type="AlphaFoldDB" id="A0AAW5UV49"/>
<feature type="signal peptide" evidence="3">
    <location>
        <begin position="1"/>
        <end position="19"/>
    </location>
</feature>
<feature type="compositionally biased region" description="Low complexity" evidence="2">
    <location>
        <begin position="123"/>
        <end position="136"/>
    </location>
</feature>
<dbReference type="EMBL" id="JAPDVH010000001">
    <property type="protein sequence ID" value="MCW4155727.1"/>
    <property type="molecule type" value="Genomic_DNA"/>
</dbReference>
<evidence type="ECO:0000256" key="3">
    <source>
        <dbReference type="SAM" id="SignalP"/>
    </source>
</evidence>
<accession>A0AAW5UV49</accession>
<organism evidence="4 5">
    <name type="scientific">Segatella copri</name>
    <dbReference type="NCBI Taxonomy" id="165179"/>
    <lineage>
        <taxon>Bacteria</taxon>
        <taxon>Pseudomonadati</taxon>
        <taxon>Bacteroidota</taxon>
        <taxon>Bacteroidia</taxon>
        <taxon>Bacteroidales</taxon>
        <taxon>Prevotellaceae</taxon>
        <taxon>Segatella</taxon>
    </lineage>
</organism>
<feature type="coiled-coil region" evidence="1">
    <location>
        <begin position="25"/>
        <end position="52"/>
    </location>
</feature>
<feature type="region of interest" description="Disordered" evidence="2">
    <location>
        <begin position="112"/>
        <end position="136"/>
    </location>
</feature>
<evidence type="ECO:0000313" key="4">
    <source>
        <dbReference type="EMBL" id="MCW4155727.1"/>
    </source>
</evidence>
<dbReference type="Proteomes" id="UP001209168">
    <property type="component" value="Unassembled WGS sequence"/>
</dbReference>
<feature type="compositionally biased region" description="Basic and acidic residues" evidence="2">
    <location>
        <begin position="112"/>
        <end position="121"/>
    </location>
</feature>
<gene>
    <name evidence="4" type="ORF">ONT23_09280</name>
</gene>
<proteinExistence type="predicted"/>
<comment type="caution">
    <text evidence="4">The sequence shown here is derived from an EMBL/GenBank/DDBJ whole genome shotgun (WGS) entry which is preliminary data.</text>
</comment>
<evidence type="ECO:0000256" key="1">
    <source>
        <dbReference type="SAM" id="Coils"/>
    </source>
</evidence>
<dbReference type="Gene3D" id="1.20.5.320">
    <property type="entry name" value="6-Phosphogluconate Dehydrogenase, domain 3"/>
    <property type="match status" value="1"/>
</dbReference>
<evidence type="ECO:0000313" key="5">
    <source>
        <dbReference type="Proteomes" id="UP001209168"/>
    </source>
</evidence>
<reference evidence="4" key="1">
    <citation type="submission" date="2022-11" db="EMBL/GenBank/DDBJ databases">
        <title>Genomic repertoires linked with pathogenic potency of arthritogenic Prevotella copri isolated from the gut of rheumatoid arthritis patients.</title>
        <authorList>
            <person name="Nii T."/>
            <person name="Maeda Y."/>
            <person name="Motooka D."/>
            <person name="Naito M."/>
            <person name="Matsumoto Y."/>
            <person name="Ogawa T."/>
            <person name="Oguro-Igashira E."/>
            <person name="Kishikawa T."/>
            <person name="Yamashita M."/>
            <person name="Koizumi S."/>
            <person name="Kurakawa T."/>
            <person name="Okumura R."/>
            <person name="Kayama H."/>
            <person name="Murakami M."/>
            <person name="Sakaguchi T."/>
            <person name="Das B."/>
            <person name="Nakamura S."/>
            <person name="Okada Y."/>
            <person name="Kumanogoh A."/>
            <person name="Takeda K."/>
        </authorList>
    </citation>
    <scope>NUCLEOTIDE SEQUENCE</scope>
    <source>
        <strain evidence="4">H012_8</strain>
    </source>
</reference>